<dbReference type="InterPro" id="IPR045058">
    <property type="entry name" value="GIMA/IAN/Toc"/>
</dbReference>
<keyword evidence="3" id="KW-0342">GTP-binding</keyword>
<dbReference type="Gene3D" id="3.40.50.300">
    <property type="entry name" value="P-loop containing nucleotide triphosphate hydrolases"/>
    <property type="match status" value="1"/>
</dbReference>
<evidence type="ECO:0000313" key="6">
    <source>
        <dbReference type="Proteomes" id="UP000694397"/>
    </source>
</evidence>
<evidence type="ECO:0000256" key="2">
    <source>
        <dbReference type="ARBA" id="ARBA00022741"/>
    </source>
</evidence>
<reference evidence="5 6" key="1">
    <citation type="submission" date="2019-04" db="EMBL/GenBank/DDBJ databases">
        <authorList>
            <consortium name="Wellcome Sanger Institute Data Sharing"/>
        </authorList>
    </citation>
    <scope>NUCLEOTIDE SEQUENCE [LARGE SCALE GENOMIC DNA]</scope>
</reference>
<dbReference type="InterPro" id="IPR027417">
    <property type="entry name" value="P-loop_NTPase"/>
</dbReference>
<evidence type="ECO:0000313" key="5">
    <source>
        <dbReference type="Ensembl" id="ENSSFOP00015022725.2"/>
    </source>
</evidence>
<dbReference type="GO" id="GO:0005525">
    <property type="term" value="F:GTP binding"/>
    <property type="evidence" value="ECO:0007669"/>
    <property type="project" value="UniProtKB-KW"/>
</dbReference>
<sequence length="208" mass="23115">MGTDLVESQTVALDVLLLGTLQSGKSSTGNMLLGSRDFRTGLSLGAVTRDCQLRRRVFPAFLRRHGDKASLDLRVLDTPGYPNSLRSPGIEKQIVAEAVKQAFAGGPHIVALVVRVDVPFCEDGHHLSHAMLVLSHAGNVDQAGVDREEYLRLATGPFHALLTSLEHRHHFVENSSPWLQMEGKPLLERLLLLSRRNQYRRLQLRVSE</sequence>
<protein>
    <submittedName>
        <fullName evidence="5">GIMAP family P-loop NTPase domain containing 1</fullName>
    </submittedName>
</protein>
<organism evidence="5 6">
    <name type="scientific">Scleropages formosus</name>
    <name type="common">Asian bonytongue</name>
    <name type="synonym">Osteoglossum formosum</name>
    <dbReference type="NCBI Taxonomy" id="113540"/>
    <lineage>
        <taxon>Eukaryota</taxon>
        <taxon>Metazoa</taxon>
        <taxon>Chordata</taxon>
        <taxon>Craniata</taxon>
        <taxon>Vertebrata</taxon>
        <taxon>Euteleostomi</taxon>
        <taxon>Actinopterygii</taxon>
        <taxon>Neopterygii</taxon>
        <taxon>Teleostei</taxon>
        <taxon>Osteoglossocephala</taxon>
        <taxon>Osteoglossomorpha</taxon>
        <taxon>Osteoglossiformes</taxon>
        <taxon>Osteoglossidae</taxon>
        <taxon>Scleropages</taxon>
    </lineage>
</organism>
<dbReference type="SUPFAM" id="SSF52540">
    <property type="entry name" value="P-loop containing nucleoside triphosphate hydrolases"/>
    <property type="match status" value="1"/>
</dbReference>
<dbReference type="InterPro" id="IPR006703">
    <property type="entry name" value="G_AIG1"/>
</dbReference>
<dbReference type="Proteomes" id="UP000694397">
    <property type="component" value="Chromosome 3"/>
</dbReference>
<evidence type="ECO:0000259" key="4">
    <source>
        <dbReference type="Pfam" id="PF04548"/>
    </source>
</evidence>
<dbReference type="GeneTree" id="ENSGT00530000069080"/>
<reference evidence="5" key="3">
    <citation type="submission" date="2025-09" db="UniProtKB">
        <authorList>
            <consortium name="Ensembl"/>
        </authorList>
    </citation>
    <scope>IDENTIFICATION</scope>
</reference>
<reference evidence="5" key="2">
    <citation type="submission" date="2025-08" db="UniProtKB">
        <authorList>
            <consortium name="Ensembl"/>
        </authorList>
    </citation>
    <scope>IDENTIFICATION</scope>
</reference>
<dbReference type="OrthoDB" id="8954335at2759"/>
<dbReference type="Ensembl" id="ENSSFOT00015022974.2">
    <property type="protein sequence ID" value="ENSSFOP00015022725.2"/>
    <property type="gene ID" value="ENSSFOG00015014614.2"/>
</dbReference>
<dbReference type="PANTHER" id="PTHR10903">
    <property type="entry name" value="GTPASE, IMAP FAMILY MEMBER-RELATED"/>
    <property type="match status" value="1"/>
</dbReference>
<gene>
    <name evidence="5" type="primary">GIMD1</name>
</gene>
<dbReference type="Pfam" id="PF04548">
    <property type="entry name" value="AIG1"/>
    <property type="match status" value="1"/>
</dbReference>
<proteinExistence type="inferred from homology"/>
<evidence type="ECO:0000256" key="3">
    <source>
        <dbReference type="ARBA" id="ARBA00023134"/>
    </source>
</evidence>
<name>A0A8C9RZJ9_SCLFO</name>
<dbReference type="AlphaFoldDB" id="A0A8C9RZJ9"/>
<dbReference type="PANTHER" id="PTHR10903:SF103">
    <property type="entry name" value="GTPASE IMAP FAMILY MEMBER GIMD1"/>
    <property type="match status" value="1"/>
</dbReference>
<keyword evidence="6" id="KW-1185">Reference proteome</keyword>
<accession>A0A8C9RZJ9</accession>
<comment type="similarity">
    <text evidence="1">Belongs to the TRAFAC class TrmE-Era-EngA-EngB-Septin-like GTPase superfamily. AIG1/Toc34/Toc159-like paraseptin GTPase family. IAN subfamily.</text>
</comment>
<feature type="domain" description="AIG1-type G" evidence="4">
    <location>
        <begin position="14"/>
        <end position="122"/>
    </location>
</feature>
<evidence type="ECO:0000256" key="1">
    <source>
        <dbReference type="ARBA" id="ARBA00008535"/>
    </source>
</evidence>
<keyword evidence="2" id="KW-0547">Nucleotide-binding</keyword>